<gene>
    <name evidence="1" type="ORF">O6H91_02G108600</name>
</gene>
<sequence>MSKSLLKSASPLKGIKSKLLGEHAVRVITNACFGLLVIAVVSLTVIAVTYQPPDPWLQPSRFMSKIFTSVENATYQKDGAILITGEDVPDILIPGSDTAPKAISQSDVQAAEEAVLSKALDGVCDPNVEGKAINCSDPGVMIAIEKVNLEKFPDIESFEYRTPVQGSDERECDIAWKFKPKKDNSKRMYKDYRRYKLQLEASCAYTVLEVGDWHSGKKARPHKFHGVAVNDKIPAQTEAPSNFRKGKYLYYSRGGDYCKGMSQFQWSLLCALGEAQYLNRTFVLDLDFCLSAANNPGHEDEKGKDFRFYFDFEHLMEATSVIEQKQFLKEWTDWNNRHSADQIPSKVISDFKVSPMQLQGEDSSILWRTFELPEPDNYWYRVCEGEAEKVIQRPWSALWKSKRLMNIVNSICGSLGWDFDSIHVVRGQKAQNKELWPNLEADTSPSSLLEKLKDKIQELRNVYIATNELQPGYFDELKASYKVFVLEDFKDLWAPGSEWYNETTALTNGQPVEFDGHMRAEVDSEMFMRGKKHIETFGQLTSDCKDGVNTCNYS</sequence>
<dbReference type="Proteomes" id="UP001162992">
    <property type="component" value="Chromosome 2"/>
</dbReference>
<reference evidence="2" key="1">
    <citation type="journal article" date="2024" name="Proc. Natl. Acad. Sci. U.S.A.">
        <title>Extraordinary preservation of gene collinearity over three hundred million years revealed in homosporous lycophytes.</title>
        <authorList>
            <person name="Li C."/>
            <person name="Wickell D."/>
            <person name="Kuo L.Y."/>
            <person name="Chen X."/>
            <person name="Nie B."/>
            <person name="Liao X."/>
            <person name="Peng D."/>
            <person name="Ji J."/>
            <person name="Jenkins J."/>
            <person name="Williams M."/>
            <person name="Shu S."/>
            <person name="Plott C."/>
            <person name="Barry K."/>
            <person name="Rajasekar S."/>
            <person name="Grimwood J."/>
            <person name="Han X."/>
            <person name="Sun S."/>
            <person name="Hou Z."/>
            <person name="He W."/>
            <person name="Dai G."/>
            <person name="Sun C."/>
            <person name="Schmutz J."/>
            <person name="Leebens-Mack J.H."/>
            <person name="Li F.W."/>
            <person name="Wang L."/>
        </authorList>
    </citation>
    <scope>NUCLEOTIDE SEQUENCE [LARGE SCALE GENOMIC DNA]</scope>
    <source>
        <strain evidence="2">cv. PW_Plant_1</strain>
    </source>
</reference>
<evidence type="ECO:0000313" key="1">
    <source>
        <dbReference type="EMBL" id="KAJ7566557.1"/>
    </source>
</evidence>
<protein>
    <submittedName>
        <fullName evidence="1">Uncharacterized protein</fullName>
    </submittedName>
</protein>
<evidence type="ECO:0000313" key="2">
    <source>
        <dbReference type="Proteomes" id="UP001162992"/>
    </source>
</evidence>
<organism evidence="1 2">
    <name type="scientific">Diphasiastrum complanatum</name>
    <name type="common">Issler's clubmoss</name>
    <name type="synonym">Lycopodium complanatum</name>
    <dbReference type="NCBI Taxonomy" id="34168"/>
    <lineage>
        <taxon>Eukaryota</taxon>
        <taxon>Viridiplantae</taxon>
        <taxon>Streptophyta</taxon>
        <taxon>Embryophyta</taxon>
        <taxon>Tracheophyta</taxon>
        <taxon>Lycopodiopsida</taxon>
        <taxon>Lycopodiales</taxon>
        <taxon>Lycopodiaceae</taxon>
        <taxon>Lycopodioideae</taxon>
        <taxon>Diphasiastrum</taxon>
    </lineage>
</organism>
<proteinExistence type="predicted"/>
<accession>A0ACC2EJF9</accession>
<comment type="caution">
    <text evidence="1">The sequence shown here is derived from an EMBL/GenBank/DDBJ whole genome shotgun (WGS) entry which is preliminary data.</text>
</comment>
<keyword evidence="2" id="KW-1185">Reference proteome</keyword>
<dbReference type="EMBL" id="CM055093">
    <property type="protein sequence ID" value="KAJ7566557.1"/>
    <property type="molecule type" value="Genomic_DNA"/>
</dbReference>
<name>A0ACC2EJF9_DIPCM</name>